<feature type="transmembrane region" description="Helical" evidence="2">
    <location>
        <begin position="32"/>
        <end position="56"/>
    </location>
</feature>
<sequence length="169" mass="19411">MRKLIFSFIIFTACLFGATALATVGLFNEQPLNWALALWLLSLSFLVLFSVLLRLYQRLILRTRVTNETLKEIKYLQERRYAQLAGRVDQLGDHMQAVSPNSGSSVEPLRNRRLLIDAAALEELNERLQRAERRILGRLADGLLALDERNRIYDELSDPNPIDSKEAKR</sequence>
<keyword evidence="2" id="KW-0812">Transmembrane</keyword>
<gene>
    <name evidence="3" type="ORF">FB556_2169</name>
</gene>
<accession>A0A543AGP1</accession>
<evidence type="ECO:0000256" key="2">
    <source>
        <dbReference type="SAM" id="Phobius"/>
    </source>
</evidence>
<comment type="caution">
    <text evidence="3">The sequence shown here is derived from an EMBL/GenBank/DDBJ whole genome shotgun (WGS) entry which is preliminary data.</text>
</comment>
<organism evidence="3 4">
    <name type="scientific">Enteractinococcus coprophilus</name>
    <dbReference type="NCBI Taxonomy" id="1027633"/>
    <lineage>
        <taxon>Bacteria</taxon>
        <taxon>Bacillati</taxon>
        <taxon>Actinomycetota</taxon>
        <taxon>Actinomycetes</taxon>
        <taxon>Micrococcales</taxon>
        <taxon>Micrococcaceae</taxon>
    </lineage>
</organism>
<keyword evidence="2" id="KW-1133">Transmembrane helix</keyword>
<dbReference type="EMBL" id="VFOU01000003">
    <property type="protein sequence ID" value="TQL71676.1"/>
    <property type="molecule type" value="Genomic_DNA"/>
</dbReference>
<dbReference type="Proteomes" id="UP000319746">
    <property type="component" value="Unassembled WGS sequence"/>
</dbReference>
<keyword evidence="2" id="KW-0472">Membrane</keyword>
<evidence type="ECO:0000256" key="1">
    <source>
        <dbReference type="SAM" id="Coils"/>
    </source>
</evidence>
<keyword evidence="4" id="KW-1185">Reference proteome</keyword>
<proteinExistence type="predicted"/>
<dbReference type="AlphaFoldDB" id="A0A543AGP1"/>
<evidence type="ECO:0000313" key="3">
    <source>
        <dbReference type="EMBL" id="TQL71676.1"/>
    </source>
</evidence>
<name>A0A543AGP1_9MICC</name>
<keyword evidence="1" id="KW-0175">Coiled coil</keyword>
<evidence type="ECO:0000313" key="4">
    <source>
        <dbReference type="Proteomes" id="UP000319746"/>
    </source>
</evidence>
<protein>
    <submittedName>
        <fullName evidence="3">Uncharacterized protein</fullName>
    </submittedName>
</protein>
<reference evidence="3 4" key="1">
    <citation type="submission" date="2019-06" db="EMBL/GenBank/DDBJ databases">
        <title>Sequencing the genomes of 1000 actinobacteria strains.</title>
        <authorList>
            <person name="Klenk H.-P."/>
        </authorList>
    </citation>
    <scope>NUCLEOTIDE SEQUENCE [LARGE SCALE GENOMIC DNA]</scope>
    <source>
        <strain evidence="3 4">DSM 24083</strain>
    </source>
</reference>
<feature type="coiled-coil region" evidence="1">
    <location>
        <begin position="111"/>
        <end position="141"/>
    </location>
</feature>